<dbReference type="HOGENOM" id="CLU_2850804_0_0_1"/>
<sequence length="65" mass="7422">MIIKKEEIFNKTGLSLVWAMVNLKVPRRGAYWMVIIMVENQTFGSSHRIVTLKGNKPSHHITLSA</sequence>
<dbReference type="AlphaFoldDB" id="U9UUV3"/>
<protein>
    <submittedName>
        <fullName evidence="1">Uncharacterized protein</fullName>
    </submittedName>
</protein>
<reference evidence="1" key="1">
    <citation type="submission" date="2013-07" db="EMBL/GenBank/DDBJ databases">
        <title>The genome of an arbuscular mycorrhizal fungus provides insights into the evolution of the oldest plant symbiosis.</title>
        <authorList>
            <consortium name="DOE Joint Genome Institute"/>
            <person name="Tisserant E."/>
            <person name="Malbreil M."/>
            <person name="Kuo A."/>
            <person name="Kohler A."/>
            <person name="Symeonidi A."/>
            <person name="Balestrini R."/>
            <person name="Charron P."/>
            <person name="Duensing N."/>
            <person name="Frei-dit-Frey N."/>
            <person name="Gianinazzi-Pearson V."/>
            <person name="Gilbert B."/>
            <person name="Handa Y."/>
            <person name="Hijri M."/>
            <person name="Kaul R."/>
            <person name="Kawaguchi M."/>
            <person name="Krajinski F."/>
            <person name="Lammers P."/>
            <person name="Lapierre D."/>
            <person name="Masclaux F.G."/>
            <person name="Murat C."/>
            <person name="Morin E."/>
            <person name="Ndikumana S."/>
            <person name="Pagni M."/>
            <person name="Petitpierre D."/>
            <person name="Requena N."/>
            <person name="Rosikiewicz P."/>
            <person name="Riley R."/>
            <person name="Saito K."/>
            <person name="San Clemente H."/>
            <person name="Shapiro H."/>
            <person name="van Tuinen D."/>
            <person name="Becard G."/>
            <person name="Bonfante P."/>
            <person name="Paszkowski U."/>
            <person name="Shachar-Hill Y."/>
            <person name="Young J.P."/>
            <person name="Sanders I.R."/>
            <person name="Henrissat B."/>
            <person name="Rensing S.A."/>
            <person name="Grigoriev I.V."/>
            <person name="Corradi N."/>
            <person name="Roux C."/>
            <person name="Martin F."/>
        </authorList>
    </citation>
    <scope>NUCLEOTIDE SEQUENCE</scope>
    <source>
        <strain evidence="1">DAOM 197198</strain>
    </source>
</reference>
<accession>U9UUV3</accession>
<evidence type="ECO:0000313" key="1">
    <source>
        <dbReference type="EMBL" id="ESA19361.1"/>
    </source>
</evidence>
<organism evidence="1">
    <name type="scientific">Rhizophagus irregularis (strain DAOM 181602 / DAOM 197198 / MUCL 43194)</name>
    <name type="common">Arbuscular mycorrhizal fungus</name>
    <name type="synonym">Glomus intraradices</name>
    <dbReference type="NCBI Taxonomy" id="747089"/>
    <lineage>
        <taxon>Eukaryota</taxon>
        <taxon>Fungi</taxon>
        <taxon>Fungi incertae sedis</taxon>
        <taxon>Mucoromycota</taxon>
        <taxon>Glomeromycotina</taxon>
        <taxon>Glomeromycetes</taxon>
        <taxon>Glomerales</taxon>
        <taxon>Glomeraceae</taxon>
        <taxon>Rhizophagus</taxon>
    </lineage>
</organism>
<name>U9UUV3_RHIID</name>
<gene>
    <name evidence="1" type="ORF">GLOINDRAFT_344167</name>
</gene>
<dbReference type="EMBL" id="KI278304">
    <property type="protein sequence ID" value="ESA19361.1"/>
    <property type="molecule type" value="Genomic_DNA"/>
</dbReference>
<proteinExistence type="predicted"/>